<feature type="compositionally biased region" description="Polar residues" evidence="1">
    <location>
        <begin position="1"/>
        <end position="11"/>
    </location>
</feature>
<feature type="transmembrane region" description="Helical" evidence="2">
    <location>
        <begin position="78"/>
        <end position="101"/>
    </location>
</feature>
<comment type="caution">
    <text evidence="3">The sequence shown here is derived from an EMBL/GenBank/DDBJ whole genome shotgun (WGS) entry which is preliminary data.</text>
</comment>
<dbReference type="AlphaFoldDB" id="A0A9W8P5K7"/>
<proteinExistence type="predicted"/>
<evidence type="ECO:0000256" key="1">
    <source>
        <dbReference type="SAM" id="MobiDB-lite"/>
    </source>
</evidence>
<feature type="region of interest" description="Disordered" evidence="1">
    <location>
        <begin position="1"/>
        <end position="25"/>
    </location>
</feature>
<evidence type="ECO:0000256" key="2">
    <source>
        <dbReference type="SAM" id="Phobius"/>
    </source>
</evidence>
<gene>
    <name evidence="3" type="ORF">DFH05DRAFT_1555474</name>
</gene>
<name>A0A9W8P5K7_9AGAR</name>
<keyword evidence="4" id="KW-1185">Reference proteome</keyword>
<organism evidence="3 4">
    <name type="scientific">Lentinula detonsa</name>
    <dbReference type="NCBI Taxonomy" id="2804962"/>
    <lineage>
        <taxon>Eukaryota</taxon>
        <taxon>Fungi</taxon>
        <taxon>Dikarya</taxon>
        <taxon>Basidiomycota</taxon>
        <taxon>Agaricomycotina</taxon>
        <taxon>Agaricomycetes</taxon>
        <taxon>Agaricomycetidae</taxon>
        <taxon>Agaricales</taxon>
        <taxon>Marasmiineae</taxon>
        <taxon>Omphalotaceae</taxon>
        <taxon>Lentinula</taxon>
    </lineage>
</organism>
<dbReference type="EMBL" id="JANVFU010000003">
    <property type="protein sequence ID" value="KAJ3747434.1"/>
    <property type="molecule type" value="Genomic_DNA"/>
</dbReference>
<keyword evidence="2" id="KW-0472">Membrane</keyword>
<sequence>MHRLNNSSSGKVRTRSKHESSPEIQNIRGKKNDWCILQCIKEGRQKEMKVTSAGRTTYQRALGSFAGPFVTEHVPGRFWVNVYTVAWVIALATLYSIPVYIRILDKVSGARQKIDSSGLWGYGQSEKWPSDGGFRLEGIRMQKEKELSQLIGKLDGNSHAASKTPLSLFRQVRFAFTGRQDSQIKLYGKPVSPVREALRKGRPCFLVHALKEKTLHSNLHSFGYSRYCKPKVVETDYRRPY</sequence>
<evidence type="ECO:0000313" key="4">
    <source>
        <dbReference type="Proteomes" id="UP001142393"/>
    </source>
</evidence>
<keyword evidence="2" id="KW-1133">Transmembrane helix</keyword>
<protein>
    <submittedName>
        <fullName evidence="3">Uncharacterized protein</fullName>
    </submittedName>
</protein>
<evidence type="ECO:0000313" key="3">
    <source>
        <dbReference type="EMBL" id="KAJ3747434.1"/>
    </source>
</evidence>
<reference evidence="3 4" key="1">
    <citation type="journal article" date="2023" name="Proc. Natl. Acad. Sci. U.S.A.">
        <title>A global phylogenomic analysis of the shiitake genus Lentinula.</title>
        <authorList>
            <person name="Sierra-Patev S."/>
            <person name="Min B."/>
            <person name="Naranjo-Ortiz M."/>
            <person name="Looney B."/>
            <person name="Konkel Z."/>
            <person name="Slot J.C."/>
            <person name="Sakamoto Y."/>
            <person name="Steenwyk J.L."/>
            <person name="Rokas A."/>
            <person name="Carro J."/>
            <person name="Camarero S."/>
            <person name="Ferreira P."/>
            <person name="Molpeceres G."/>
            <person name="Ruiz-Duenas F.J."/>
            <person name="Serrano A."/>
            <person name="Henrissat B."/>
            <person name="Drula E."/>
            <person name="Hughes K.W."/>
            <person name="Mata J.L."/>
            <person name="Ishikawa N.K."/>
            <person name="Vargas-Isla R."/>
            <person name="Ushijima S."/>
            <person name="Smith C.A."/>
            <person name="Donoghue J."/>
            <person name="Ahrendt S."/>
            <person name="Andreopoulos W."/>
            <person name="He G."/>
            <person name="LaButti K."/>
            <person name="Lipzen A."/>
            <person name="Ng V."/>
            <person name="Riley R."/>
            <person name="Sandor L."/>
            <person name="Barry K."/>
            <person name="Martinez A.T."/>
            <person name="Xiao Y."/>
            <person name="Gibbons J.G."/>
            <person name="Terashima K."/>
            <person name="Grigoriev I.V."/>
            <person name="Hibbett D."/>
        </authorList>
    </citation>
    <scope>NUCLEOTIDE SEQUENCE [LARGE SCALE GENOMIC DNA]</scope>
    <source>
        <strain evidence="3 4">TFB7810</strain>
    </source>
</reference>
<keyword evidence="2" id="KW-0812">Transmembrane</keyword>
<dbReference type="Proteomes" id="UP001142393">
    <property type="component" value="Unassembled WGS sequence"/>
</dbReference>
<accession>A0A9W8P5K7</accession>